<feature type="signal peptide" evidence="1">
    <location>
        <begin position="1"/>
        <end position="22"/>
    </location>
</feature>
<proteinExistence type="predicted"/>
<name>A0A128F6N9_9GAMM</name>
<evidence type="ECO:0000313" key="3">
    <source>
        <dbReference type="Proteomes" id="UP000071641"/>
    </source>
</evidence>
<accession>A0A128F6N9</accession>
<sequence>MRQLKVKKAIFLTTILSFPLLAYDGVELNKEGLDKGNVSGLRIDYMSCTVYQGTNELKGEVIYCNQVDNLTVMYPSESCNTIANYQLFSGESYLTQFRFACEAYIRAGVSASILDRID</sequence>
<evidence type="ECO:0000313" key="2">
    <source>
        <dbReference type="EMBL" id="CZF82453.1"/>
    </source>
</evidence>
<keyword evidence="3" id="KW-1185">Reference proteome</keyword>
<evidence type="ECO:0000256" key="1">
    <source>
        <dbReference type="SAM" id="SignalP"/>
    </source>
</evidence>
<dbReference type="EMBL" id="FIZX01000002">
    <property type="protein sequence ID" value="CZF82453.1"/>
    <property type="molecule type" value="Genomic_DNA"/>
</dbReference>
<dbReference type="Proteomes" id="UP000071641">
    <property type="component" value="Unassembled WGS sequence"/>
</dbReference>
<gene>
    <name evidence="2" type="ORF">GCE9029_03240</name>
</gene>
<feature type="chain" id="PRO_5007282111" evidence="1">
    <location>
        <begin position="23"/>
        <end position="118"/>
    </location>
</feature>
<protein>
    <submittedName>
        <fullName evidence="2">Uncharacterized protein</fullName>
    </submittedName>
</protein>
<dbReference type="AlphaFoldDB" id="A0A128F6N9"/>
<keyword evidence="1" id="KW-0732">Signal</keyword>
<reference evidence="3" key="1">
    <citation type="submission" date="2016-02" db="EMBL/GenBank/DDBJ databases">
        <authorList>
            <person name="Rodrigo-Torres Lidia"/>
            <person name="Arahal R.David."/>
        </authorList>
    </citation>
    <scope>NUCLEOTIDE SEQUENCE [LARGE SCALE GENOMIC DNA]</scope>
    <source>
        <strain evidence="3">CECT 9029</strain>
    </source>
</reference>
<organism evidence="2 3">
    <name type="scientific">Grimontia celer</name>
    <dbReference type="NCBI Taxonomy" id="1796497"/>
    <lineage>
        <taxon>Bacteria</taxon>
        <taxon>Pseudomonadati</taxon>
        <taxon>Pseudomonadota</taxon>
        <taxon>Gammaproteobacteria</taxon>
        <taxon>Vibrionales</taxon>
        <taxon>Vibrionaceae</taxon>
        <taxon>Grimontia</taxon>
    </lineage>
</organism>